<sequence length="118" mass="13395">MPVAFSFLKENGEIVALIKPQFEAGREKVGKKGVVRDPQTHMEVIDKIFEFVKQQCYRVKDLTFSPITGPEGNIEYLIYIKKELGEVQIDPILIDDIVRSAHKTLEVGNDEKNCDSSQ</sequence>
<reference evidence="3" key="1">
    <citation type="submission" date="2019-08" db="EMBL/GenBank/DDBJ databases">
        <authorList>
            <person name="Kucharzyk K."/>
            <person name="Murdoch R.W."/>
            <person name="Higgins S."/>
            <person name="Loffler F."/>
        </authorList>
    </citation>
    <scope>NUCLEOTIDE SEQUENCE</scope>
</reference>
<dbReference type="InterPro" id="IPR002877">
    <property type="entry name" value="RNA_MeTrfase_FtsJ_dom"/>
</dbReference>
<evidence type="ECO:0000256" key="1">
    <source>
        <dbReference type="ARBA" id="ARBA00022884"/>
    </source>
</evidence>
<proteinExistence type="predicted"/>
<dbReference type="Pfam" id="PF01728">
    <property type="entry name" value="FtsJ"/>
    <property type="match status" value="1"/>
</dbReference>
<dbReference type="GO" id="GO:0008168">
    <property type="term" value="F:methyltransferase activity"/>
    <property type="evidence" value="ECO:0007669"/>
    <property type="project" value="InterPro"/>
</dbReference>
<organism evidence="3">
    <name type="scientific">bioreactor metagenome</name>
    <dbReference type="NCBI Taxonomy" id="1076179"/>
    <lineage>
        <taxon>unclassified sequences</taxon>
        <taxon>metagenomes</taxon>
        <taxon>ecological metagenomes</taxon>
    </lineage>
</organism>
<dbReference type="InterPro" id="IPR047048">
    <property type="entry name" value="TlyA"/>
</dbReference>
<gene>
    <name evidence="3" type="ORF">SDC9_210249</name>
</gene>
<name>A0A645JHB6_9ZZZZ</name>
<dbReference type="AlphaFoldDB" id="A0A645JHB6"/>
<feature type="domain" description="Ribosomal RNA methyltransferase FtsJ" evidence="2">
    <location>
        <begin position="15"/>
        <end position="81"/>
    </location>
</feature>
<evidence type="ECO:0000259" key="2">
    <source>
        <dbReference type="Pfam" id="PF01728"/>
    </source>
</evidence>
<accession>A0A645JHB6</accession>
<evidence type="ECO:0000313" key="3">
    <source>
        <dbReference type="EMBL" id="MPN62500.1"/>
    </source>
</evidence>
<dbReference type="EMBL" id="VSSQ01140595">
    <property type="protein sequence ID" value="MPN62500.1"/>
    <property type="molecule type" value="Genomic_DNA"/>
</dbReference>
<dbReference type="GO" id="GO:0003723">
    <property type="term" value="F:RNA binding"/>
    <property type="evidence" value="ECO:0007669"/>
    <property type="project" value="UniProtKB-KW"/>
</dbReference>
<protein>
    <recommendedName>
        <fullName evidence="2">Ribosomal RNA methyltransferase FtsJ domain-containing protein</fullName>
    </recommendedName>
</protein>
<dbReference type="Gene3D" id="3.40.50.150">
    <property type="entry name" value="Vaccinia Virus protein VP39"/>
    <property type="match status" value="1"/>
</dbReference>
<dbReference type="PANTHER" id="PTHR32319:SF0">
    <property type="entry name" value="BACTERIAL HEMOLYSIN-LIKE PROTEIN"/>
    <property type="match status" value="1"/>
</dbReference>
<dbReference type="PANTHER" id="PTHR32319">
    <property type="entry name" value="BACTERIAL HEMOLYSIN-LIKE PROTEIN"/>
    <property type="match status" value="1"/>
</dbReference>
<dbReference type="InterPro" id="IPR029063">
    <property type="entry name" value="SAM-dependent_MTases_sf"/>
</dbReference>
<keyword evidence="1" id="KW-0694">RNA-binding</keyword>
<dbReference type="GO" id="GO:0032259">
    <property type="term" value="P:methylation"/>
    <property type="evidence" value="ECO:0007669"/>
    <property type="project" value="InterPro"/>
</dbReference>
<comment type="caution">
    <text evidence="3">The sequence shown here is derived from an EMBL/GenBank/DDBJ whole genome shotgun (WGS) entry which is preliminary data.</text>
</comment>